<proteinExistence type="predicted"/>
<evidence type="ECO:0000313" key="4">
    <source>
        <dbReference type="Proteomes" id="UP000568664"/>
    </source>
</evidence>
<dbReference type="EMBL" id="JABBXH010000004">
    <property type="protein sequence ID" value="NMP32736.1"/>
    <property type="molecule type" value="Genomic_DNA"/>
</dbReference>
<reference evidence="3 4" key="1">
    <citation type="submission" date="2020-04" db="EMBL/GenBank/DDBJ databases">
        <title>Thalassotalea sp. M1531, isolated from the surface of marine red alga.</title>
        <authorList>
            <person name="Pang L."/>
            <person name="Lu D.-C."/>
        </authorList>
    </citation>
    <scope>NUCLEOTIDE SEQUENCE [LARGE SCALE GENOMIC DNA]</scope>
    <source>
        <strain evidence="3 4">M1531</strain>
    </source>
</reference>
<accession>A0A7Y0Q801</accession>
<feature type="domain" description="Ferrous iron transporter FeoA-like" evidence="2">
    <location>
        <begin position="5"/>
        <end position="77"/>
    </location>
</feature>
<dbReference type="InterPro" id="IPR007167">
    <property type="entry name" value="Fe-transptr_FeoA-like"/>
</dbReference>
<keyword evidence="1" id="KW-0408">Iron</keyword>
<dbReference type="SUPFAM" id="SSF50037">
    <property type="entry name" value="C-terminal domain of transcriptional repressors"/>
    <property type="match status" value="1"/>
</dbReference>
<organism evidence="3 4">
    <name type="scientific">Thalassotalea algicola</name>
    <dbReference type="NCBI Taxonomy" id="2716224"/>
    <lineage>
        <taxon>Bacteria</taxon>
        <taxon>Pseudomonadati</taxon>
        <taxon>Pseudomonadota</taxon>
        <taxon>Gammaproteobacteria</taxon>
        <taxon>Alteromonadales</taxon>
        <taxon>Colwelliaceae</taxon>
        <taxon>Thalassotalea</taxon>
    </lineage>
</organism>
<evidence type="ECO:0000259" key="2">
    <source>
        <dbReference type="SMART" id="SM00899"/>
    </source>
</evidence>
<dbReference type="GO" id="GO:0046914">
    <property type="term" value="F:transition metal ion binding"/>
    <property type="evidence" value="ECO:0007669"/>
    <property type="project" value="InterPro"/>
</dbReference>
<dbReference type="SMART" id="SM00899">
    <property type="entry name" value="FeoA"/>
    <property type="match status" value="1"/>
</dbReference>
<sequence length="79" mass="8898">MTDNMTLTSGHTKQRYKVIALPFEHEKEIRLIEQDIFVGCELKLISIFPFKGPVAIAVHGSAYSLPYELAAEIQVEHIA</sequence>
<comment type="caution">
    <text evidence="3">The sequence shown here is derived from an EMBL/GenBank/DDBJ whole genome shotgun (WGS) entry which is preliminary data.</text>
</comment>
<evidence type="ECO:0000313" key="3">
    <source>
        <dbReference type="EMBL" id="NMP32736.1"/>
    </source>
</evidence>
<keyword evidence="4" id="KW-1185">Reference proteome</keyword>
<dbReference type="RefSeq" id="WP_169076035.1">
    <property type="nucleotide sequence ID" value="NZ_JABBXH010000004.1"/>
</dbReference>
<dbReference type="InterPro" id="IPR038157">
    <property type="entry name" value="FeoA_core_dom"/>
</dbReference>
<dbReference type="Pfam" id="PF04023">
    <property type="entry name" value="FeoA"/>
    <property type="match status" value="1"/>
</dbReference>
<dbReference type="InterPro" id="IPR008988">
    <property type="entry name" value="Transcriptional_repressor_C"/>
</dbReference>
<protein>
    <submittedName>
        <fullName evidence="3">Ferrous iron transport protein A</fullName>
    </submittedName>
</protein>
<dbReference type="Proteomes" id="UP000568664">
    <property type="component" value="Unassembled WGS sequence"/>
</dbReference>
<dbReference type="AlphaFoldDB" id="A0A7Y0Q801"/>
<gene>
    <name evidence="3" type="ORF">HII17_14330</name>
</gene>
<dbReference type="Gene3D" id="2.30.30.90">
    <property type="match status" value="1"/>
</dbReference>
<name>A0A7Y0Q801_9GAMM</name>
<evidence type="ECO:0000256" key="1">
    <source>
        <dbReference type="ARBA" id="ARBA00023004"/>
    </source>
</evidence>